<proteinExistence type="predicted"/>
<dbReference type="EMBL" id="ODYU01008769">
    <property type="protein sequence ID" value="SOQ52654.1"/>
    <property type="molecule type" value="Genomic_DNA"/>
</dbReference>
<name>A0A2H1WJL8_SPOFR</name>
<reference evidence="1" key="1">
    <citation type="submission" date="2016-07" db="EMBL/GenBank/DDBJ databases">
        <authorList>
            <person name="Bretaudeau A."/>
        </authorList>
    </citation>
    <scope>NUCLEOTIDE SEQUENCE</scope>
    <source>
        <strain evidence="1">Rice</strain>
        <tissue evidence="1">Whole body</tissue>
    </source>
</reference>
<protein>
    <submittedName>
        <fullName evidence="1">SFRICE_015111</fullName>
    </submittedName>
</protein>
<gene>
    <name evidence="1" type="ORF">SFRICE_015111</name>
</gene>
<accession>A0A2H1WJL8</accession>
<dbReference type="AlphaFoldDB" id="A0A2H1WJL8"/>
<evidence type="ECO:0000313" key="1">
    <source>
        <dbReference type="EMBL" id="SOQ52654.1"/>
    </source>
</evidence>
<sequence length="103" mass="11133">MGKGKIGKGGIGPPVTSLTQLYSHFSQASKWQNYFDKALAKSASMVSVRGRTHESHVPMTKRCGLPHGCLISRSMSSLQDRGMASTMACWIAIVASPYALYDP</sequence>
<organism evidence="1">
    <name type="scientific">Spodoptera frugiperda</name>
    <name type="common">Fall armyworm</name>
    <dbReference type="NCBI Taxonomy" id="7108"/>
    <lineage>
        <taxon>Eukaryota</taxon>
        <taxon>Metazoa</taxon>
        <taxon>Ecdysozoa</taxon>
        <taxon>Arthropoda</taxon>
        <taxon>Hexapoda</taxon>
        <taxon>Insecta</taxon>
        <taxon>Pterygota</taxon>
        <taxon>Neoptera</taxon>
        <taxon>Endopterygota</taxon>
        <taxon>Lepidoptera</taxon>
        <taxon>Glossata</taxon>
        <taxon>Ditrysia</taxon>
        <taxon>Noctuoidea</taxon>
        <taxon>Noctuidae</taxon>
        <taxon>Amphipyrinae</taxon>
        <taxon>Spodoptera</taxon>
    </lineage>
</organism>